<dbReference type="AlphaFoldDB" id="A0AAD3D3F8"/>
<feature type="coiled-coil region" evidence="1">
    <location>
        <begin position="134"/>
        <end position="161"/>
    </location>
</feature>
<organism evidence="3 4">
    <name type="scientific">Chaetoceros tenuissimus</name>
    <dbReference type="NCBI Taxonomy" id="426638"/>
    <lineage>
        <taxon>Eukaryota</taxon>
        <taxon>Sar</taxon>
        <taxon>Stramenopiles</taxon>
        <taxon>Ochrophyta</taxon>
        <taxon>Bacillariophyta</taxon>
        <taxon>Coscinodiscophyceae</taxon>
        <taxon>Chaetocerotophycidae</taxon>
        <taxon>Chaetocerotales</taxon>
        <taxon>Chaetocerotaceae</taxon>
        <taxon>Chaetoceros</taxon>
    </lineage>
</organism>
<gene>
    <name evidence="3" type="ORF">CTEN210_12316</name>
</gene>
<feature type="region of interest" description="Disordered" evidence="2">
    <location>
        <begin position="386"/>
        <end position="412"/>
    </location>
</feature>
<feature type="compositionally biased region" description="Acidic residues" evidence="2">
    <location>
        <begin position="401"/>
        <end position="412"/>
    </location>
</feature>
<evidence type="ECO:0000313" key="4">
    <source>
        <dbReference type="Proteomes" id="UP001054902"/>
    </source>
</evidence>
<proteinExistence type="predicted"/>
<reference evidence="3 4" key="1">
    <citation type="journal article" date="2021" name="Sci. Rep.">
        <title>The genome of the diatom Chaetoceros tenuissimus carries an ancient integrated fragment of an extant virus.</title>
        <authorList>
            <person name="Hongo Y."/>
            <person name="Kimura K."/>
            <person name="Takaki Y."/>
            <person name="Yoshida Y."/>
            <person name="Baba S."/>
            <person name="Kobayashi G."/>
            <person name="Nagasaki K."/>
            <person name="Hano T."/>
            <person name="Tomaru Y."/>
        </authorList>
    </citation>
    <scope>NUCLEOTIDE SEQUENCE [LARGE SCALE GENOMIC DNA]</scope>
    <source>
        <strain evidence="3 4">NIES-3715</strain>
    </source>
</reference>
<keyword evidence="1" id="KW-0175">Coiled coil</keyword>
<sequence length="412" mass="47292">MTSKKKQQTNINSKGAPSPWALAKPRFTPPRSKLSRPFNNSTNNASMLEDLSFDSENEYLVTPKAKNVVDHISDTSSNASAVSFTSCSDSSKEVRTKTSIDHVVHQSGWLKRSTRKIKQRKPLQEKEDGLVDRIRHLERENREFERIIQDLRNSIDQNKEISNLNSQVETVLQYLKETRQQEDSKTVISLEKHEQKILELKEEQKKDLIDLQDRMLLWMNTQANVSKEREEMIQQVRQEVIQVKKECVEAVARAKESVNTNCCSLREFVKEETCDFQEKANSKIKQLEEALDEARGRIKEYGATEMKLKDVQPVVDETKFICSNNVKNGKTWKNLKGQFDAFDGTSVTTKGRVDQCDASVVSKITIHDTLTANNLFKELCYNKKVSRPKQEEVPSPSHETSDEDDDFMDALS</sequence>
<dbReference type="Proteomes" id="UP001054902">
    <property type="component" value="Unassembled WGS sequence"/>
</dbReference>
<dbReference type="EMBL" id="BLLK01000051">
    <property type="protein sequence ID" value="GFH55840.1"/>
    <property type="molecule type" value="Genomic_DNA"/>
</dbReference>
<feature type="region of interest" description="Disordered" evidence="2">
    <location>
        <begin position="1"/>
        <end position="44"/>
    </location>
</feature>
<feature type="coiled-coil region" evidence="1">
    <location>
        <begin position="190"/>
        <end position="253"/>
    </location>
</feature>
<feature type="coiled-coil region" evidence="1">
    <location>
        <begin position="277"/>
        <end position="304"/>
    </location>
</feature>
<evidence type="ECO:0000256" key="1">
    <source>
        <dbReference type="SAM" id="Coils"/>
    </source>
</evidence>
<keyword evidence="4" id="KW-1185">Reference proteome</keyword>
<evidence type="ECO:0000256" key="2">
    <source>
        <dbReference type="SAM" id="MobiDB-lite"/>
    </source>
</evidence>
<name>A0AAD3D3F8_9STRA</name>
<accession>A0AAD3D3F8</accession>
<comment type="caution">
    <text evidence="3">The sequence shown here is derived from an EMBL/GenBank/DDBJ whole genome shotgun (WGS) entry which is preliminary data.</text>
</comment>
<protein>
    <submittedName>
        <fullName evidence="3">Uncharacterized protein</fullName>
    </submittedName>
</protein>
<evidence type="ECO:0000313" key="3">
    <source>
        <dbReference type="EMBL" id="GFH55840.1"/>
    </source>
</evidence>